<dbReference type="GO" id="GO:0008270">
    <property type="term" value="F:zinc ion binding"/>
    <property type="evidence" value="ECO:0007669"/>
    <property type="project" value="UniProtKB-UniRule"/>
</dbReference>
<feature type="domain" description="C2H2-type" evidence="7">
    <location>
        <begin position="234"/>
        <end position="261"/>
    </location>
</feature>
<dbReference type="GO" id="GO:0000981">
    <property type="term" value="F:DNA-binding transcription factor activity, RNA polymerase II-specific"/>
    <property type="evidence" value="ECO:0007669"/>
    <property type="project" value="TreeGrafter"/>
</dbReference>
<evidence type="ECO:0000256" key="5">
    <source>
        <dbReference type="PROSITE-ProRule" id="PRU00042"/>
    </source>
</evidence>
<dbReference type="PROSITE" id="PS50157">
    <property type="entry name" value="ZINC_FINGER_C2H2_2"/>
    <property type="match status" value="5"/>
</dbReference>
<dbReference type="FunFam" id="3.30.160.60:FF:000624">
    <property type="entry name" value="zinc finger protein 697"/>
    <property type="match status" value="1"/>
</dbReference>
<keyword evidence="4 6" id="KW-0862">Zinc</keyword>
<dbReference type="OrthoDB" id="1095242at2759"/>
<reference evidence="10" key="1">
    <citation type="submission" date="2025-08" db="UniProtKB">
        <authorList>
            <consortium name="RefSeq"/>
        </authorList>
    </citation>
    <scope>IDENTIFICATION</scope>
    <source>
        <tissue evidence="10">Entire body</tissue>
    </source>
</reference>
<evidence type="ECO:0000256" key="1">
    <source>
        <dbReference type="ARBA" id="ARBA00022723"/>
    </source>
</evidence>
<organism evidence="9 10">
    <name type="scientific">Agrilus planipennis</name>
    <name type="common">Emerald ash borer</name>
    <name type="synonym">Agrilus marcopoli</name>
    <dbReference type="NCBI Taxonomy" id="224129"/>
    <lineage>
        <taxon>Eukaryota</taxon>
        <taxon>Metazoa</taxon>
        <taxon>Ecdysozoa</taxon>
        <taxon>Arthropoda</taxon>
        <taxon>Hexapoda</taxon>
        <taxon>Insecta</taxon>
        <taxon>Pterygota</taxon>
        <taxon>Neoptera</taxon>
        <taxon>Endopterygota</taxon>
        <taxon>Coleoptera</taxon>
        <taxon>Polyphaga</taxon>
        <taxon>Elateriformia</taxon>
        <taxon>Buprestoidea</taxon>
        <taxon>Buprestidae</taxon>
        <taxon>Agrilinae</taxon>
        <taxon>Agrilus</taxon>
    </lineage>
</organism>
<evidence type="ECO:0000313" key="10">
    <source>
        <dbReference type="RefSeq" id="XP_025835016.1"/>
    </source>
</evidence>
<dbReference type="Gene3D" id="3.30.160.60">
    <property type="entry name" value="Classic Zinc Finger"/>
    <property type="match status" value="6"/>
</dbReference>
<keyword evidence="9" id="KW-1185">Reference proteome</keyword>
<dbReference type="GeneID" id="108735045"/>
<feature type="domain" description="ZAD" evidence="8">
    <location>
        <begin position="15"/>
        <end position="85"/>
    </location>
</feature>
<feature type="binding site" evidence="6">
    <location>
        <position position="20"/>
    </location>
    <ligand>
        <name>Zn(2+)</name>
        <dbReference type="ChEBI" id="CHEBI:29105"/>
    </ligand>
</feature>
<dbReference type="GO" id="GO:0000978">
    <property type="term" value="F:RNA polymerase II cis-regulatory region sequence-specific DNA binding"/>
    <property type="evidence" value="ECO:0007669"/>
    <property type="project" value="TreeGrafter"/>
</dbReference>
<dbReference type="PANTHER" id="PTHR23235">
    <property type="entry name" value="KRUEPPEL-LIKE TRANSCRIPTION FACTOR"/>
    <property type="match status" value="1"/>
</dbReference>
<gene>
    <name evidence="10" type="primary">LOC108735045</name>
</gene>
<evidence type="ECO:0000256" key="2">
    <source>
        <dbReference type="ARBA" id="ARBA00022737"/>
    </source>
</evidence>
<dbReference type="RefSeq" id="XP_025835016.1">
    <property type="nucleotide sequence ID" value="XM_025979231.1"/>
</dbReference>
<dbReference type="SUPFAM" id="SSF57716">
    <property type="entry name" value="Glucocorticoid receptor-like (DNA-binding domain)"/>
    <property type="match status" value="1"/>
</dbReference>
<dbReference type="FunFam" id="3.30.160.60:FF:000072">
    <property type="entry name" value="zinc finger protein 143 isoform X1"/>
    <property type="match status" value="1"/>
</dbReference>
<feature type="domain" description="C2H2-type" evidence="7">
    <location>
        <begin position="178"/>
        <end position="205"/>
    </location>
</feature>
<accession>A0A7F5RGA4</accession>
<protein>
    <submittedName>
        <fullName evidence="10">Zinc finger protein 724-like isoform X2</fullName>
    </submittedName>
</protein>
<evidence type="ECO:0000256" key="4">
    <source>
        <dbReference type="ARBA" id="ARBA00022833"/>
    </source>
</evidence>
<evidence type="ECO:0000256" key="6">
    <source>
        <dbReference type="PROSITE-ProRule" id="PRU01263"/>
    </source>
</evidence>
<dbReference type="InterPro" id="IPR013087">
    <property type="entry name" value="Znf_C2H2_type"/>
</dbReference>
<feature type="binding site" evidence="6">
    <location>
        <position position="61"/>
    </location>
    <ligand>
        <name>Zn(2+)</name>
        <dbReference type="ChEBI" id="CHEBI:29105"/>
    </ligand>
</feature>
<dbReference type="Pfam" id="PF07776">
    <property type="entry name" value="zf-AD"/>
    <property type="match status" value="1"/>
</dbReference>
<proteinExistence type="predicted"/>
<dbReference type="AlphaFoldDB" id="A0A7F5RGA4"/>
<evidence type="ECO:0000259" key="8">
    <source>
        <dbReference type="PROSITE" id="PS51915"/>
    </source>
</evidence>
<dbReference type="SUPFAM" id="SSF57667">
    <property type="entry name" value="beta-beta-alpha zinc fingers"/>
    <property type="match status" value="3"/>
</dbReference>
<feature type="domain" description="C2H2-type" evidence="7">
    <location>
        <begin position="262"/>
        <end position="289"/>
    </location>
</feature>
<evidence type="ECO:0000313" key="9">
    <source>
        <dbReference type="Proteomes" id="UP000192223"/>
    </source>
</evidence>
<keyword evidence="1 6" id="KW-0479">Metal-binding</keyword>
<feature type="domain" description="C2H2-type" evidence="7">
    <location>
        <begin position="290"/>
        <end position="317"/>
    </location>
</feature>
<dbReference type="SMART" id="SM00355">
    <property type="entry name" value="ZnF_C2H2"/>
    <property type="match status" value="6"/>
</dbReference>
<dbReference type="FunFam" id="3.30.160.60:FF:002343">
    <property type="entry name" value="Zinc finger protein 33A"/>
    <property type="match status" value="1"/>
</dbReference>
<dbReference type="PANTHER" id="PTHR23235:SF120">
    <property type="entry name" value="KRUPPEL-LIKE FACTOR 15"/>
    <property type="match status" value="1"/>
</dbReference>
<dbReference type="InterPro" id="IPR036236">
    <property type="entry name" value="Znf_C2H2_sf"/>
</dbReference>
<evidence type="ECO:0000259" key="7">
    <source>
        <dbReference type="PROSITE" id="PS50157"/>
    </source>
</evidence>
<keyword evidence="3 5" id="KW-0863">Zinc-finger</keyword>
<evidence type="ECO:0000256" key="3">
    <source>
        <dbReference type="ARBA" id="ARBA00022771"/>
    </source>
</evidence>
<dbReference type="FunFam" id="3.30.160.60:FF:001049">
    <property type="entry name" value="zinc finger protein 319"/>
    <property type="match status" value="1"/>
</dbReference>
<dbReference type="PROSITE" id="PS00028">
    <property type="entry name" value="ZINC_FINGER_C2H2_1"/>
    <property type="match status" value="5"/>
</dbReference>
<dbReference type="Proteomes" id="UP000192223">
    <property type="component" value="Unplaced"/>
</dbReference>
<feature type="domain" description="C2H2-type" evidence="7">
    <location>
        <begin position="206"/>
        <end position="233"/>
    </location>
</feature>
<feature type="binding site" evidence="6">
    <location>
        <position position="58"/>
    </location>
    <ligand>
        <name>Zn(2+)</name>
        <dbReference type="ChEBI" id="CHEBI:29105"/>
    </ligand>
</feature>
<feature type="binding site" evidence="6">
    <location>
        <position position="17"/>
    </location>
    <ligand>
        <name>Zn(2+)</name>
        <dbReference type="ChEBI" id="CHEBI:29105"/>
    </ligand>
</feature>
<dbReference type="Pfam" id="PF13894">
    <property type="entry name" value="zf-C2H2_4"/>
    <property type="match status" value="1"/>
</dbReference>
<dbReference type="Pfam" id="PF12874">
    <property type="entry name" value="zf-met"/>
    <property type="match status" value="1"/>
</dbReference>
<sequence length="333" mass="38836">MFKLHKKMTYYNINKICRICLLEKPNMNSLLDPVIGDIFTYCTSLAIVEKDKYPAFICRECEISMHSACSFKRQCYDSCMKLENFLNTPQHQDVNNIHEIKEDQSKQDDLFSTISFDIHLDNNEISEDDQNISQLRPEIKKNERRREHKFNCNFCKEGVDYEEDLQIHMVAHPQDCKPLCTICNKTFADMNVLKRHVRVHMKFKPFCCEICQKTFAESGGLTKHVRRHKGERKHLCSFCGKGFYEANILALHVRLHTGEKPLDCHVCKKKFATPSGLKSHLKSHTGEKRHLCSHCNKSFAHSFMLKIHMRTHTGEKPYKCTVCNKAFAQVITL</sequence>
<dbReference type="Pfam" id="PF00096">
    <property type="entry name" value="zf-C2H2"/>
    <property type="match status" value="2"/>
</dbReference>
<dbReference type="PROSITE" id="PS51915">
    <property type="entry name" value="ZAD"/>
    <property type="match status" value="1"/>
</dbReference>
<dbReference type="InterPro" id="IPR012934">
    <property type="entry name" value="Znf_AD"/>
</dbReference>
<name>A0A7F5RGA4_AGRPL</name>
<keyword evidence="2" id="KW-0677">Repeat</keyword>
<dbReference type="GO" id="GO:0005634">
    <property type="term" value="C:nucleus"/>
    <property type="evidence" value="ECO:0007669"/>
    <property type="project" value="InterPro"/>
</dbReference>